<dbReference type="InterPro" id="IPR051459">
    <property type="entry name" value="Cytochrome_c-type_DH"/>
</dbReference>
<feature type="binding site" description="covalent" evidence="4">
    <location>
        <position position="328"/>
    </location>
    <ligand>
        <name>heme c</name>
        <dbReference type="ChEBI" id="CHEBI:61717"/>
        <label>3</label>
    </ligand>
</feature>
<dbReference type="InterPro" id="IPR014353">
    <property type="entry name" value="Membr-bd_ADH_cyt_c"/>
</dbReference>
<feature type="binding site" description="covalent" evidence="4">
    <location>
        <position position="57"/>
    </location>
    <ligand>
        <name>heme c</name>
        <dbReference type="ChEBI" id="CHEBI:61717"/>
        <label>1</label>
    </ligand>
</feature>
<feature type="domain" description="Cytochrome c" evidence="6">
    <location>
        <begin position="315"/>
        <end position="405"/>
    </location>
</feature>
<evidence type="ECO:0000256" key="2">
    <source>
        <dbReference type="ARBA" id="ARBA00022723"/>
    </source>
</evidence>
<feature type="binding site" description="covalent" evidence="4">
    <location>
        <position position="331"/>
    </location>
    <ligand>
        <name>heme c</name>
        <dbReference type="ChEBI" id="CHEBI:61717"/>
        <label>3</label>
    </ligand>
</feature>
<evidence type="ECO:0000256" key="4">
    <source>
        <dbReference type="PIRSR" id="PIRSR000018-50"/>
    </source>
</evidence>
<feature type="binding site" description="axial binding residue" evidence="5">
    <location>
        <position position="332"/>
    </location>
    <ligand>
        <name>heme c</name>
        <dbReference type="ChEBI" id="CHEBI:61717"/>
        <label>3</label>
    </ligand>
    <ligandPart>
        <name>Fe</name>
        <dbReference type="ChEBI" id="CHEBI:18248"/>
    </ligandPart>
</feature>
<feature type="domain" description="Cytochrome c" evidence="6">
    <location>
        <begin position="188"/>
        <end position="297"/>
    </location>
</feature>
<keyword evidence="1 4" id="KW-0349">Heme</keyword>
<feature type="binding site" description="axial binding residue" evidence="5">
    <location>
        <position position="61"/>
    </location>
    <ligand>
        <name>heme c</name>
        <dbReference type="ChEBI" id="CHEBI:61717"/>
        <label>1</label>
    </ligand>
    <ligandPart>
        <name>Fe</name>
        <dbReference type="ChEBI" id="CHEBI:18248"/>
    </ligandPart>
</feature>
<keyword evidence="3 5" id="KW-0408">Iron</keyword>
<name>A0A845I0B4_9BURK</name>
<dbReference type="PANTHER" id="PTHR35008:SF4">
    <property type="entry name" value="BLL4482 PROTEIN"/>
    <property type="match status" value="1"/>
</dbReference>
<dbReference type="GO" id="GO:0005506">
    <property type="term" value="F:iron ion binding"/>
    <property type="evidence" value="ECO:0007669"/>
    <property type="project" value="InterPro"/>
</dbReference>
<dbReference type="PANTHER" id="PTHR35008">
    <property type="entry name" value="BLL4482 PROTEIN-RELATED"/>
    <property type="match status" value="1"/>
</dbReference>
<dbReference type="PROSITE" id="PS51007">
    <property type="entry name" value="CYTC"/>
    <property type="match status" value="3"/>
</dbReference>
<feature type="binding site" description="covalent" evidence="4">
    <location>
        <position position="60"/>
    </location>
    <ligand>
        <name>heme c</name>
        <dbReference type="ChEBI" id="CHEBI:61717"/>
        <label>1</label>
    </ligand>
</feature>
<dbReference type="Pfam" id="PF00034">
    <property type="entry name" value="Cytochrom_C"/>
    <property type="match status" value="2"/>
</dbReference>
<proteinExistence type="predicted"/>
<evidence type="ECO:0000313" key="7">
    <source>
        <dbReference type="EMBL" id="MYN44556.1"/>
    </source>
</evidence>
<dbReference type="PIRSF" id="PIRSF000018">
    <property type="entry name" value="Mb_ADH_cyt_c"/>
    <property type="match status" value="1"/>
</dbReference>
<dbReference type="AlphaFoldDB" id="A0A845I0B4"/>
<feature type="binding site" description="covalent" evidence="4">
    <location>
        <position position="203"/>
    </location>
    <ligand>
        <name>heme c</name>
        <dbReference type="ChEBI" id="CHEBI:61717"/>
        <label>2</label>
    </ligand>
</feature>
<dbReference type="GO" id="GO:0020037">
    <property type="term" value="F:heme binding"/>
    <property type="evidence" value="ECO:0007669"/>
    <property type="project" value="InterPro"/>
</dbReference>
<dbReference type="Gene3D" id="1.10.760.10">
    <property type="entry name" value="Cytochrome c-like domain"/>
    <property type="match status" value="3"/>
</dbReference>
<organism evidence="7 8">
    <name type="scientific">Duganella fentianensis</name>
    <dbReference type="NCBI Taxonomy" id="2692177"/>
    <lineage>
        <taxon>Bacteria</taxon>
        <taxon>Pseudomonadati</taxon>
        <taxon>Pseudomonadota</taxon>
        <taxon>Betaproteobacteria</taxon>
        <taxon>Burkholderiales</taxon>
        <taxon>Oxalobacteraceae</taxon>
        <taxon>Telluria group</taxon>
        <taxon>Duganella</taxon>
    </lineage>
</organism>
<dbReference type="RefSeq" id="WP_161034212.1">
    <property type="nucleotide sequence ID" value="NZ_WWCL01000001.1"/>
</dbReference>
<protein>
    <submittedName>
        <fullName evidence="7">C-type cytochrome</fullName>
    </submittedName>
</protein>
<dbReference type="SUPFAM" id="SSF46626">
    <property type="entry name" value="Cytochrome c"/>
    <property type="match status" value="3"/>
</dbReference>
<dbReference type="Proteomes" id="UP000444316">
    <property type="component" value="Unassembled WGS sequence"/>
</dbReference>
<evidence type="ECO:0000259" key="6">
    <source>
        <dbReference type="PROSITE" id="PS51007"/>
    </source>
</evidence>
<sequence>MRRLLITFVAVLLLVLLLAGWLALAGRDDPGPPARTGAFSTEQQRSRGAYLALAGDCMACHTARGGAPYAGGRLLATPFGSLHTPNITPDRQYGIGSWSADDFWRALHNGVSKDGRLLYPAFPYTNYTRMPREDSDALYVYLQSLPAVNRASLPHQLRFPYNQQLMLAGWRALYFRPGVFRPDASKAVEWNRGAYLVQGPAHCGACHSPRNWLGASDGESLAGGLIPMQGWYAPALNAAHQAGVQHWPAERIVQLLQTGVSAEASVSGPMAEVVSRSLQHLSDADLRAMAQYLQSLPAGAAQRPAAAEAGVVLPAFLAAGEKLYRQHCADCHGSAGQGQAPAYPALAGNRGLTLAQTVNPIRMVLNGGFAPATAGNPRPYSMPPFGPVLSDLEVAQILTYVRSSWGNQAEPVSASDVNRYRSVPLD</sequence>
<gene>
    <name evidence="7" type="ORF">GTP23_05630</name>
</gene>
<reference evidence="7" key="1">
    <citation type="submission" date="2019-12" db="EMBL/GenBank/DDBJ databases">
        <title>Novel species isolated from a subtropical stream in China.</title>
        <authorList>
            <person name="Lu H."/>
        </authorList>
    </citation>
    <scope>NUCLEOTIDE SEQUENCE [LARGE SCALE GENOMIC DNA]</scope>
    <source>
        <strain evidence="7">FT93W</strain>
    </source>
</reference>
<comment type="cofactor">
    <cofactor evidence="4">
        <name>heme c</name>
        <dbReference type="ChEBI" id="CHEBI:61717"/>
    </cofactor>
    <text evidence="4">Binds 3 heme c groups covalently per subunit.</text>
</comment>
<feature type="binding site" description="covalent" evidence="4">
    <location>
        <position position="206"/>
    </location>
    <ligand>
        <name>heme c</name>
        <dbReference type="ChEBI" id="CHEBI:61717"/>
        <label>2</label>
    </ligand>
</feature>
<keyword evidence="8" id="KW-1185">Reference proteome</keyword>
<dbReference type="GO" id="GO:0009055">
    <property type="term" value="F:electron transfer activity"/>
    <property type="evidence" value="ECO:0007669"/>
    <property type="project" value="InterPro"/>
</dbReference>
<dbReference type="GO" id="GO:0016020">
    <property type="term" value="C:membrane"/>
    <property type="evidence" value="ECO:0007669"/>
    <property type="project" value="InterPro"/>
</dbReference>
<accession>A0A845I0B4</accession>
<dbReference type="InterPro" id="IPR036909">
    <property type="entry name" value="Cyt_c-like_dom_sf"/>
</dbReference>
<dbReference type="EMBL" id="WWCL01000001">
    <property type="protein sequence ID" value="MYN44556.1"/>
    <property type="molecule type" value="Genomic_DNA"/>
</dbReference>
<evidence type="ECO:0000256" key="3">
    <source>
        <dbReference type="ARBA" id="ARBA00023004"/>
    </source>
</evidence>
<feature type="domain" description="Cytochrome c" evidence="6">
    <location>
        <begin position="43"/>
        <end position="146"/>
    </location>
</feature>
<dbReference type="GO" id="GO:0016614">
    <property type="term" value="F:oxidoreductase activity, acting on CH-OH group of donors"/>
    <property type="evidence" value="ECO:0007669"/>
    <property type="project" value="InterPro"/>
</dbReference>
<keyword evidence="2 5" id="KW-0479">Metal-binding</keyword>
<evidence type="ECO:0000256" key="1">
    <source>
        <dbReference type="ARBA" id="ARBA00022617"/>
    </source>
</evidence>
<evidence type="ECO:0000313" key="8">
    <source>
        <dbReference type="Proteomes" id="UP000444316"/>
    </source>
</evidence>
<comment type="caution">
    <text evidence="7">The sequence shown here is derived from an EMBL/GenBank/DDBJ whole genome shotgun (WGS) entry which is preliminary data.</text>
</comment>
<evidence type="ECO:0000256" key="5">
    <source>
        <dbReference type="PIRSR" id="PIRSR000018-51"/>
    </source>
</evidence>
<feature type="binding site" description="axial binding residue" evidence="5">
    <location>
        <position position="207"/>
    </location>
    <ligand>
        <name>heme c</name>
        <dbReference type="ChEBI" id="CHEBI:61717"/>
        <label>2</label>
    </ligand>
    <ligandPart>
        <name>Fe</name>
        <dbReference type="ChEBI" id="CHEBI:18248"/>
    </ligandPart>
</feature>
<dbReference type="InterPro" id="IPR009056">
    <property type="entry name" value="Cyt_c-like_dom"/>
</dbReference>